<evidence type="ECO:0000256" key="1">
    <source>
        <dbReference type="ARBA" id="ARBA00008777"/>
    </source>
</evidence>
<evidence type="ECO:0000256" key="6">
    <source>
        <dbReference type="ARBA" id="ARBA00082728"/>
    </source>
</evidence>
<proteinExistence type="inferred from homology"/>
<dbReference type="Gene3D" id="3.90.1030.10">
    <property type="entry name" value="Ribosomal protein L17"/>
    <property type="match status" value="1"/>
</dbReference>
<dbReference type="NCBIfam" id="TIGR00059">
    <property type="entry name" value="L17"/>
    <property type="match status" value="1"/>
</dbReference>
<dbReference type="GO" id="GO:0006412">
    <property type="term" value="P:translation"/>
    <property type="evidence" value="ECO:0007669"/>
    <property type="project" value="InterPro"/>
</dbReference>
<dbReference type="SUPFAM" id="SSF64263">
    <property type="entry name" value="Prokaryotic ribosomal protein L17"/>
    <property type="match status" value="1"/>
</dbReference>
<evidence type="ECO:0000256" key="5">
    <source>
        <dbReference type="ARBA" id="ARBA00077677"/>
    </source>
</evidence>
<keyword evidence="9" id="KW-1185">Reference proteome</keyword>
<dbReference type="HAMAP" id="MF_01368">
    <property type="entry name" value="Ribosomal_bL17"/>
    <property type="match status" value="1"/>
</dbReference>
<dbReference type="GO" id="GO:0003735">
    <property type="term" value="F:structural constituent of ribosome"/>
    <property type="evidence" value="ECO:0007669"/>
    <property type="project" value="InterPro"/>
</dbReference>
<evidence type="ECO:0000256" key="2">
    <source>
        <dbReference type="ARBA" id="ARBA00022980"/>
    </source>
</evidence>
<comment type="similarity">
    <text evidence="1 7">Belongs to the bacterial ribosomal protein bL17 family.</text>
</comment>
<gene>
    <name evidence="8" type="ORF">Agub_g6813</name>
</gene>
<dbReference type="InterPro" id="IPR000456">
    <property type="entry name" value="Ribosomal_bL17"/>
</dbReference>
<protein>
    <recommendedName>
        <fullName evidence="4">Large ribosomal subunit protein bL17c</fullName>
    </recommendedName>
    <alternativeName>
        <fullName evidence="5">50S ribosomal protein L17, chloroplastic</fullName>
    </alternativeName>
    <alternativeName>
        <fullName evidence="6">CL17</fullName>
    </alternativeName>
</protein>
<evidence type="ECO:0000313" key="8">
    <source>
        <dbReference type="EMBL" id="GFR45434.1"/>
    </source>
</evidence>
<sequence length="178" mass="19672">MATLQISRGVFSARTSAPVRSLASVRTVATPVLVSPRSSQASSFLGEATLVAPSSGMKWTMMRHGNKVKHLGRPADQRKALIRSLVTEVIRHGAIRTTKVKAMVIRKYVDHMITLAKNGSLHARRQALGFIYDKDLVANLFDNAPERYADRQGGYTRVKTEPMLRRGDATEMAIIELV</sequence>
<keyword evidence="2 7" id="KW-0689">Ribosomal protein</keyword>
<dbReference type="FunFam" id="3.90.1030.10:FF:000001">
    <property type="entry name" value="50S ribosomal protein L17"/>
    <property type="match status" value="1"/>
</dbReference>
<dbReference type="PANTHER" id="PTHR14413">
    <property type="entry name" value="RIBOSOMAL PROTEIN L17"/>
    <property type="match status" value="1"/>
</dbReference>
<dbReference type="PANTHER" id="PTHR14413:SF16">
    <property type="entry name" value="LARGE RIBOSOMAL SUBUNIT PROTEIN BL17M"/>
    <property type="match status" value="1"/>
</dbReference>
<dbReference type="Pfam" id="PF01196">
    <property type="entry name" value="Ribosomal_L17"/>
    <property type="match status" value="1"/>
</dbReference>
<dbReference type="Proteomes" id="UP001054857">
    <property type="component" value="Unassembled WGS sequence"/>
</dbReference>
<evidence type="ECO:0000256" key="4">
    <source>
        <dbReference type="ARBA" id="ARBA00072708"/>
    </source>
</evidence>
<evidence type="ECO:0000313" key="9">
    <source>
        <dbReference type="Proteomes" id="UP001054857"/>
    </source>
</evidence>
<organism evidence="8 9">
    <name type="scientific">Astrephomene gubernaculifera</name>
    <dbReference type="NCBI Taxonomy" id="47775"/>
    <lineage>
        <taxon>Eukaryota</taxon>
        <taxon>Viridiplantae</taxon>
        <taxon>Chlorophyta</taxon>
        <taxon>core chlorophytes</taxon>
        <taxon>Chlorophyceae</taxon>
        <taxon>CS clade</taxon>
        <taxon>Chlamydomonadales</taxon>
        <taxon>Astrephomenaceae</taxon>
        <taxon>Astrephomene</taxon>
    </lineage>
</organism>
<comment type="caution">
    <text evidence="8">The sequence shown here is derived from an EMBL/GenBank/DDBJ whole genome shotgun (WGS) entry which is preliminary data.</text>
</comment>
<dbReference type="GO" id="GO:0022625">
    <property type="term" value="C:cytosolic large ribosomal subunit"/>
    <property type="evidence" value="ECO:0007669"/>
    <property type="project" value="TreeGrafter"/>
</dbReference>
<name>A0AAD3DP33_9CHLO</name>
<evidence type="ECO:0000256" key="7">
    <source>
        <dbReference type="RuleBase" id="RU000660"/>
    </source>
</evidence>
<accession>A0AAD3DP33</accession>
<dbReference type="AlphaFoldDB" id="A0AAD3DP33"/>
<dbReference type="InterPro" id="IPR036373">
    <property type="entry name" value="Ribosomal_bL17_sf"/>
</dbReference>
<dbReference type="EMBL" id="BMAR01000010">
    <property type="protein sequence ID" value="GFR45434.1"/>
    <property type="molecule type" value="Genomic_DNA"/>
</dbReference>
<reference evidence="8 9" key="1">
    <citation type="journal article" date="2021" name="Sci. Rep.">
        <title>Genome sequencing of the multicellular alga Astrephomene provides insights into convergent evolution of germ-soma differentiation.</title>
        <authorList>
            <person name="Yamashita S."/>
            <person name="Yamamoto K."/>
            <person name="Matsuzaki R."/>
            <person name="Suzuki S."/>
            <person name="Yamaguchi H."/>
            <person name="Hirooka S."/>
            <person name="Minakuchi Y."/>
            <person name="Miyagishima S."/>
            <person name="Kawachi M."/>
            <person name="Toyoda A."/>
            <person name="Nozaki H."/>
        </authorList>
    </citation>
    <scope>NUCLEOTIDE SEQUENCE [LARGE SCALE GENOMIC DNA]</scope>
    <source>
        <strain evidence="8 9">NIES-4017</strain>
    </source>
</reference>
<evidence type="ECO:0000256" key="3">
    <source>
        <dbReference type="ARBA" id="ARBA00023274"/>
    </source>
</evidence>
<keyword evidence="3 7" id="KW-0687">Ribonucleoprotein</keyword>